<name>A0ABP9AE46_9MICO</name>
<dbReference type="PANTHER" id="PTHR30579">
    <property type="entry name" value="TRANSCRIPTIONAL REGULATOR"/>
    <property type="match status" value="1"/>
</dbReference>
<dbReference type="InterPro" id="IPR000847">
    <property type="entry name" value="LysR_HTH_N"/>
</dbReference>
<evidence type="ECO:0000313" key="9">
    <source>
        <dbReference type="Proteomes" id="UP001501645"/>
    </source>
</evidence>
<keyword evidence="9" id="KW-1185">Reference proteome</keyword>
<evidence type="ECO:0000256" key="4">
    <source>
        <dbReference type="ARBA" id="ARBA00023159"/>
    </source>
</evidence>
<dbReference type="InterPro" id="IPR005119">
    <property type="entry name" value="LysR_subst-bd"/>
</dbReference>
<dbReference type="InterPro" id="IPR050176">
    <property type="entry name" value="LTTR"/>
</dbReference>
<keyword evidence="2" id="KW-0805">Transcription regulation</keyword>
<dbReference type="Gene3D" id="3.40.190.290">
    <property type="match status" value="1"/>
</dbReference>
<evidence type="ECO:0000313" key="8">
    <source>
        <dbReference type="EMBL" id="GAA4779540.1"/>
    </source>
</evidence>
<dbReference type="InterPro" id="IPR017685">
    <property type="entry name" value="ArgP"/>
</dbReference>
<dbReference type="RefSeq" id="WP_345439804.1">
    <property type="nucleotide sequence ID" value="NZ_BAABKO010000004.1"/>
</dbReference>
<dbReference type="SUPFAM" id="SSF46785">
    <property type="entry name" value="Winged helix' DNA-binding domain"/>
    <property type="match status" value="1"/>
</dbReference>
<proteinExistence type="inferred from homology"/>
<protein>
    <submittedName>
        <fullName evidence="8">LysR family transcriptional regulator ArgP</fullName>
    </submittedName>
</protein>
<dbReference type="SUPFAM" id="SSF53850">
    <property type="entry name" value="Periplasmic binding protein-like II"/>
    <property type="match status" value="1"/>
</dbReference>
<keyword evidence="3" id="KW-0238">DNA-binding</keyword>
<dbReference type="InterPro" id="IPR036388">
    <property type="entry name" value="WH-like_DNA-bd_sf"/>
</dbReference>
<organism evidence="8 9">
    <name type="scientific">Microbacterium gilvum</name>
    <dbReference type="NCBI Taxonomy" id="1336204"/>
    <lineage>
        <taxon>Bacteria</taxon>
        <taxon>Bacillati</taxon>
        <taxon>Actinomycetota</taxon>
        <taxon>Actinomycetes</taxon>
        <taxon>Micrococcales</taxon>
        <taxon>Microbacteriaceae</taxon>
        <taxon>Microbacterium</taxon>
    </lineage>
</organism>
<evidence type="ECO:0000256" key="5">
    <source>
        <dbReference type="ARBA" id="ARBA00023163"/>
    </source>
</evidence>
<dbReference type="Pfam" id="PF03466">
    <property type="entry name" value="LysR_substrate"/>
    <property type="match status" value="1"/>
</dbReference>
<dbReference type="EMBL" id="BAABKO010000004">
    <property type="protein sequence ID" value="GAA4779540.1"/>
    <property type="molecule type" value="Genomic_DNA"/>
</dbReference>
<reference evidence="9" key="1">
    <citation type="journal article" date="2019" name="Int. J. Syst. Evol. Microbiol.">
        <title>The Global Catalogue of Microorganisms (GCM) 10K type strain sequencing project: providing services to taxonomists for standard genome sequencing and annotation.</title>
        <authorList>
            <consortium name="The Broad Institute Genomics Platform"/>
            <consortium name="The Broad Institute Genome Sequencing Center for Infectious Disease"/>
            <person name="Wu L."/>
            <person name="Ma J."/>
        </authorList>
    </citation>
    <scope>NUCLEOTIDE SEQUENCE [LARGE SCALE GENOMIC DNA]</scope>
    <source>
        <strain evidence="9">JCM 18537</strain>
    </source>
</reference>
<evidence type="ECO:0000259" key="7">
    <source>
        <dbReference type="PROSITE" id="PS50931"/>
    </source>
</evidence>
<accession>A0ABP9AE46</accession>
<dbReference type="NCBIfam" id="TIGR03298">
    <property type="entry name" value="argP"/>
    <property type="match status" value="1"/>
</dbReference>
<comment type="similarity">
    <text evidence="1">Belongs to the LysR transcriptional regulatory family.</text>
</comment>
<keyword evidence="4" id="KW-0010">Activator</keyword>
<evidence type="ECO:0000256" key="3">
    <source>
        <dbReference type="ARBA" id="ARBA00023125"/>
    </source>
</evidence>
<feature type="domain" description="HTH lysR-type" evidence="7">
    <location>
        <begin position="1"/>
        <end position="59"/>
    </location>
</feature>
<dbReference type="Pfam" id="PF00126">
    <property type="entry name" value="HTH_1"/>
    <property type="match status" value="1"/>
</dbReference>
<dbReference type="NCBIfam" id="NF002964">
    <property type="entry name" value="PRK03635.1"/>
    <property type="match status" value="1"/>
</dbReference>
<dbReference type="InterPro" id="IPR036390">
    <property type="entry name" value="WH_DNA-bd_sf"/>
</dbReference>
<feature type="region of interest" description="Disordered" evidence="6">
    <location>
        <begin position="292"/>
        <end position="327"/>
    </location>
</feature>
<keyword evidence="5" id="KW-0804">Transcription</keyword>
<dbReference type="Proteomes" id="UP001501645">
    <property type="component" value="Unassembled WGS sequence"/>
</dbReference>
<dbReference type="PANTHER" id="PTHR30579:SF2">
    <property type="entry name" value="HTH-TYPE TRANSCRIPTIONAL REGULATOR ARGP"/>
    <property type="match status" value="1"/>
</dbReference>
<evidence type="ECO:0000256" key="2">
    <source>
        <dbReference type="ARBA" id="ARBA00023015"/>
    </source>
</evidence>
<evidence type="ECO:0000256" key="1">
    <source>
        <dbReference type="ARBA" id="ARBA00009437"/>
    </source>
</evidence>
<dbReference type="Gene3D" id="1.10.10.10">
    <property type="entry name" value="Winged helix-like DNA-binding domain superfamily/Winged helix DNA-binding domain"/>
    <property type="match status" value="1"/>
</dbReference>
<evidence type="ECO:0000256" key="6">
    <source>
        <dbReference type="SAM" id="MobiDB-lite"/>
    </source>
</evidence>
<comment type="caution">
    <text evidence="8">The sequence shown here is derived from an EMBL/GenBank/DDBJ whole genome shotgun (WGS) entry which is preliminary data.</text>
</comment>
<dbReference type="PROSITE" id="PS50931">
    <property type="entry name" value="HTH_LYSR"/>
    <property type="match status" value="1"/>
</dbReference>
<gene>
    <name evidence="8" type="ORF">GCM10023351_25730</name>
</gene>
<sequence>MKIAPELAETVAAIVDAGSLDGAARALRITPSAVSQRLRTLEGQLGRVLIVRSKPARATESGAVVVRMARQYGLLAHDAAIALGLDGPGRLSVPIAVNADSLATWLLPALEPVSRTHDVTFELHREDEDRTAALLEAGTVMAAVTSQSEPIAGCTVTPLGDTFYDAVATPAFVARWMPDGVTARSLEQAPAIDFDRADDIQSAWLREQGADPALPPRHYVPASEDYAAAVRLGLGWGMLPPLQAKPALDTGLLMLLGEPRLRVPLHWQQWNLRSPALVAIREAVVAAARAALPPERPRRSGRAPSEAIRAVAPSGGGSPSTSRGGAR</sequence>